<protein>
    <recommendedName>
        <fullName evidence="4">DUF389 domain-containing protein</fullName>
    </recommendedName>
</protein>
<feature type="transmembrane region" description="Helical" evidence="1">
    <location>
        <begin position="247"/>
        <end position="267"/>
    </location>
</feature>
<evidence type="ECO:0000313" key="2">
    <source>
        <dbReference type="EMBL" id="PWC30383.1"/>
    </source>
</evidence>
<dbReference type="AlphaFoldDB" id="A0A2U1V906"/>
<dbReference type="OrthoDB" id="9790659at2"/>
<gene>
    <name evidence="2" type="ORF">CR165_00235</name>
</gene>
<sequence length="303" mass="31141">MSRTITILLPPERTDAVAARLGGCEGVVGLGLQRGGSLKPAGDVLTVQATNQGLAAARRVLDEHGIGTEVGLVTTGNPSSLIAAQGQDAISCEDDEADWEEMNTLMRQDTNIGSNFLLAMFLAGVVAAAGLWTDTLHIVIGAMVIAPGFEPILRVPFGLLGGRNQATLHGLKSTAGGYAALLLGAALAMLFLGMASPSAASLGEQHWVQYWTKAEISSVLVSLAAGAAGAVIIAAQHSVLTTGVMIALALIPTMTIVGMAVVSLEFVLAGKALLRWALDVVCVVAGGGSVFLLKRRMQHRGAA</sequence>
<dbReference type="EMBL" id="PDOA01000001">
    <property type="protein sequence ID" value="PWC30383.1"/>
    <property type="molecule type" value="Genomic_DNA"/>
</dbReference>
<dbReference type="RefSeq" id="WP_109514956.1">
    <property type="nucleotide sequence ID" value="NZ_PDOA01000001.1"/>
</dbReference>
<feature type="transmembrane region" description="Helical" evidence="1">
    <location>
        <begin position="138"/>
        <end position="157"/>
    </location>
</feature>
<evidence type="ECO:0000313" key="3">
    <source>
        <dbReference type="Proteomes" id="UP000245048"/>
    </source>
</evidence>
<keyword evidence="1" id="KW-1133">Transmembrane helix</keyword>
<reference evidence="3" key="1">
    <citation type="submission" date="2017-10" db="EMBL/GenBank/DDBJ databases">
        <authorList>
            <person name="Toshchakov S.V."/>
            <person name="Goeva M.A."/>
        </authorList>
    </citation>
    <scope>NUCLEOTIDE SEQUENCE [LARGE SCALE GENOMIC DNA]</scope>
    <source>
        <strain evidence="3">JR1/69-1-13</strain>
    </source>
</reference>
<keyword evidence="3" id="KW-1185">Reference proteome</keyword>
<feature type="transmembrane region" description="Helical" evidence="1">
    <location>
        <begin position="178"/>
        <end position="196"/>
    </location>
</feature>
<dbReference type="Pfam" id="PF04087">
    <property type="entry name" value="DUF389"/>
    <property type="match status" value="1"/>
</dbReference>
<feature type="transmembrane region" description="Helical" evidence="1">
    <location>
        <begin position="273"/>
        <end position="293"/>
    </location>
</feature>
<evidence type="ECO:0000256" key="1">
    <source>
        <dbReference type="SAM" id="Phobius"/>
    </source>
</evidence>
<keyword evidence="1" id="KW-0472">Membrane</keyword>
<feature type="transmembrane region" description="Helical" evidence="1">
    <location>
        <begin position="112"/>
        <end position="132"/>
    </location>
</feature>
<keyword evidence="1" id="KW-0812">Transmembrane</keyword>
<evidence type="ECO:0008006" key="4">
    <source>
        <dbReference type="Google" id="ProtNLM"/>
    </source>
</evidence>
<dbReference type="PANTHER" id="PTHR20992">
    <property type="entry name" value="AT15442P-RELATED"/>
    <property type="match status" value="1"/>
</dbReference>
<dbReference type="Proteomes" id="UP000245048">
    <property type="component" value="Unassembled WGS sequence"/>
</dbReference>
<feature type="transmembrane region" description="Helical" evidence="1">
    <location>
        <begin position="216"/>
        <end position="235"/>
    </location>
</feature>
<organism evidence="2 3">
    <name type="scientific">Teichococcus aestuarii</name>
    <dbReference type="NCBI Taxonomy" id="568898"/>
    <lineage>
        <taxon>Bacteria</taxon>
        <taxon>Pseudomonadati</taxon>
        <taxon>Pseudomonadota</taxon>
        <taxon>Alphaproteobacteria</taxon>
        <taxon>Acetobacterales</taxon>
        <taxon>Roseomonadaceae</taxon>
        <taxon>Roseomonas</taxon>
    </lineage>
</organism>
<dbReference type="PANTHER" id="PTHR20992:SF9">
    <property type="entry name" value="AT15442P-RELATED"/>
    <property type="match status" value="1"/>
</dbReference>
<name>A0A2U1V906_9PROT</name>
<proteinExistence type="predicted"/>
<accession>A0A2U1V906</accession>
<comment type="caution">
    <text evidence="2">The sequence shown here is derived from an EMBL/GenBank/DDBJ whole genome shotgun (WGS) entry which is preliminary data.</text>
</comment>
<dbReference type="InterPro" id="IPR005240">
    <property type="entry name" value="DUF389"/>
</dbReference>